<dbReference type="EMBL" id="CADCWL010000123">
    <property type="protein sequence ID" value="CAA9568543.1"/>
    <property type="molecule type" value="Genomic_DNA"/>
</dbReference>
<feature type="signal peptide" evidence="1">
    <location>
        <begin position="1"/>
        <end position="30"/>
    </location>
</feature>
<evidence type="ECO:0000256" key="1">
    <source>
        <dbReference type="SAM" id="SignalP"/>
    </source>
</evidence>
<reference evidence="2" key="1">
    <citation type="submission" date="2020-02" db="EMBL/GenBank/DDBJ databases">
        <authorList>
            <person name="Meier V. D."/>
        </authorList>
    </citation>
    <scope>NUCLEOTIDE SEQUENCE</scope>
    <source>
        <strain evidence="2">AVDCRST_MAG19</strain>
    </source>
</reference>
<protein>
    <submittedName>
        <fullName evidence="2">Uncharacterized protein</fullName>
    </submittedName>
</protein>
<organism evidence="2">
    <name type="scientific">uncultured Thermomicrobiales bacterium</name>
    <dbReference type="NCBI Taxonomy" id="1645740"/>
    <lineage>
        <taxon>Bacteria</taxon>
        <taxon>Pseudomonadati</taxon>
        <taxon>Thermomicrobiota</taxon>
        <taxon>Thermomicrobia</taxon>
        <taxon>Thermomicrobiales</taxon>
        <taxon>environmental samples</taxon>
    </lineage>
</organism>
<feature type="chain" id="PRO_5026701471" evidence="1">
    <location>
        <begin position="31"/>
        <end position="262"/>
    </location>
</feature>
<name>A0A6J4V4S5_9BACT</name>
<sequence length="262" mass="26414">MGAVRSMPNTARKSLRLAAMLASSALQTVAMPERAAASLQIEALWIGHGGADHEAGGEVPGLLTAPPAWTSGDAAAVVIGDAPGDERTRARLFDALLAGDAAVLELDARSPGHRPPGGGVAASAPLRPQDLQPHLFDALLALRRDYGAGLVVAIGFGPVGEAVLSGGDEAAAAHRLGDTGPRFAALAFLGPGQPRFVAGATPPPDENWPARAGPLCAILASAVAGPLRAERGPARDVTRSCLSALLPGRSGQSTARAADDAH</sequence>
<proteinExistence type="predicted"/>
<gene>
    <name evidence="2" type="ORF">AVDCRST_MAG19-2505</name>
</gene>
<dbReference type="AlphaFoldDB" id="A0A6J4V4S5"/>
<keyword evidence="1" id="KW-0732">Signal</keyword>
<evidence type="ECO:0000313" key="2">
    <source>
        <dbReference type="EMBL" id="CAA9568543.1"/>
    </source>
</evidence>
<accession>A0A6J4V4S5</accession>